<feature type="signal peptide" evidence="2">
    <location>
        <begin position="1"/>
        <end position="17"/>
    </location>
</feature>
<evidence type="ECO:0000256" key="1">
    <source>
        <dbReference type="SAM" id="Phobius"/>
    </source>
</evidence>
<evidence type="ECO:0000313" key="4">
    <source>
        <dbReference type="Proteomes" id="UP001177023"/>
    </source>
</evidence>
<keyword evidence="2" id="KW-0732">Signal</keyword>
<keyword evidence="1" id="KW-0812">Transmembrane</keyword>
<proteinExistence type="predicted"/>
<name>A0AA36CG38_9BILA</name>
<keyword evidence="4" id="KW-1185">Reference proteome</keyword>
<feature type="non-terminal residue" evidence="3">
    <location>
        <position position="1"/>
    </location>
</feature>
<keyword evidence="1" id="KW-1133">Transmembrane helix</keyword>
<sequence>MLSAALFLFILLRGGQEEVIFGINNALASIPEGIKGENSKSIEVAVALHPDPGSLEDLIPVLSQEIELEKPEVSVGCHDIVSVQTPKNVYTRQMFLDDVEKTIAFARTQAVSEDVLREFESALHIAKKLGTSSYLDGLWMSMTSRYSWIDVTKETIVWSCQKGIWVAQWLMPSHYFVIIPLVGHTVLVILFTCLNLSAFGLIQSVAEIFLWIVLWLKKAMASVQLKKQAMQVREYAN</sequence>
<evidence type="ECO:0000256" key="2">
    <source>
        <dbReference type="SAM" id="SignalP"/>
    </source>
</evidence>
<accession>A0AA36CG38</accession>
<feature type="chain" id="PRO_5041396734" evidence="2">
    <location>
        <begin position="18"/>
        <end position="237"/>
    </location>
</feature>
<protein>
    <submittedName>
        <fullName evidence="3">Uncharacterized protein</fullName>
    </submittedName>
</protein>
<evidence type="ECO:0000313" key="3">
    <source>
        <dbReference type="EMBL" id="CAJ0568385.1"/>
    </source>
</evidence>
<organism evidence="3 4">
    <name type="scientific">Mesorhabditis spiculigera</name>
    <dbReference type="NCBI Taxonomy" id="96644"/>
    <lineage>
        <taxon>Eukaryota</taxon>
        <taxon>Metazoa</taxon>
        <taxon>Ecdysozoa</taxon>
        <taxon>Nematoda</taxon>
        <taxon>Chromadorea</taxon>
        <taxon>Rhabditida</taxon>
        <taxon>Rhabditina</taxon>
        <taxon>Rhabditomorpha</taxon>
        <taxon>Rhabditoidea</taxon>
        <taxon>Rhabditidae</taxon>
        <taxon>Mesorhabditinae</taxon>
        <taxon>Mesorhabditis</taxon>
    </lineage>
</organism>
<gene>
    <name evidence="3" type="ORF">MSPICULIGERA_LOCUS6905</name>
</gene>
<dbReference type="EMBL" id="CATQJA010001734">
    <property type="protein sequence ID" value="CAJ0568385.1"/>
    <property type="molecule type" value="Genomic_DNA"/>
</dbReference>
<comment type="caution">
    <text evidence="3">The sequence shown here is derived from an EMBL/GenBank/DDBJ whole genome shotgun (WGS) entry which is preliminary data.</text>
</comment>
<dbReference type="AlphaFoldDB" id="A0AA36CG38"/>
<dbReference type="Proteomes" id="UP001177023">
    <property type="component" value="Unassembled WGS sequence"/>
</dbReference>
<keyword evidence="1" id="KW-0472">Membrane</keyword>
<feature type="transmembrane region" description="Helical" evidence="1">
    <location>
        <begin position="186"/>
        <end position="216"/>
    </location>
</feature>
<reference evidence="3" key="1">
    <citation type="submission" date="2023-06" db="EMBL/GenBank/DDBJ databases">
        <authorList>
            <person name="Delattre M."/>
        </authorList>
    </citation>
    <scope>NUCLEOTIDE SEQUENCE</scope>
    <source>
        <strain evidence="3">AF72</strain>
    </source>
</reference>